<dbReference type="Proteomes" id="UP000033636">
    <property type="component" value="Unassembled WGS sequence"/>
</dbReference>
<protein>
    <submittedName>
        <fullName evidence="1">CBS domain-containing protein</fullName>
    </submittedName>
</protein>
<sequence>MRCGDIASRPIATIRADATLEEAIDRLAEHDVGALLIVDREGEPVGIITERDVVRALAGRAPLTVTVDKVGTTSGLITVSVDDPVQEAAEKMRRHGVRHLIVLDKSGRPYGIISIRDLLKVPEAVIH</sequence>
<gene>
    <name evidence="1" type="ORF">TU35_007770</name>
</gene>
<proteinExistence type="predicted"/>
<reference evidence="1" key="1">
    <citation type="submission" date="2024-07" db="EMBL/GenBank/DDBJ databases">
        <title>Metagenome and Metagenome-Assembled Genomes of Archaea from a hot spring from the geothermal field of Los Azufres, Mexico.</title>
        <authorList>
            <person name="Marin-Paredes R."/>
            <person name="Martinez-Romero E."/>
            <person name="Servin-Garciduenas L.E."/>
        </authorList>
    </citation>
    <scope>NUCLEOTIDE SEQUENCE</scope>
</reference>
<accession>A0ACC6V314</accession>
<evidence type="ECO:0000313" key="2">
    <source>
        <dbReference type="Proteomes" id="UP000033636"/>
    </source>
</evidence>
<comment type="caution">
    <text evidence="1">The sequence shown here is derived from an EMBL/GenBank/DDBJ whole genome shotgun (WGS) entry which is preliminary data.</text>
</comment>
<evidence type="ECO:0000313" key="1">
    <source>
        <dbReference type="EMBL" id="MFB6491119.1"/>
    </source>
</evidence>
<name>A0ACC6V314_9CREN</name>
<organism evidence="1 2">
    <name type="scientific">Thermoproteus sp. AZ2</name>
    <dbReference type="NCBI Taxonomy" id="1609232"/>
    <lineage>
        <taxon>Archaea</taxon>
        <taxon>Thermoproteota</taxon>
        <taxon>Thermoprotei</taxon>
        <taxon>Thermoproteales</taxon>
        <taxon>Thermoproteaceae</taxon>
        <taxon>Thermoproteus</taxon>
    </lineage>
</organism>
<dbReference type="EMBL" id="JZWT02000021">
    <property type="protein sequence ID" value="MFB6491119.1"/>
    <property type="molecule type" value="Genomic_DNA"/>
</dbReference>